<dbReference type="AlphaFoldDB" id="A0A4Y2EWD1"/>
<dbReference type="Proteomes" id="UP000499080">
    <property type="component" value="Unassembled WGS sequence"/>
</dbReference>
<dbReference type="EMBL" id="BGPR01000718">
    <property type="protein sequence ID" value="GBM32817.1"/>
    <property type="molecule type" value="Genomic_DNA"/>
</dbReference>
<evidence type="ECO:0000313" key="2">
    <source>
        <dbReference type="Proteomes" id="UP000499080"/>
    </source>
</evidence>
<name>A0A4Y2EWD1_ARAVE</name>
<reference evidence="1 2" key="1">
    <citation type="journal article" date="2019" name="Sci. Rep.">
        <title>Orb-weaving spider Araneus ventricosus genome elucidates the spidroin gene catalogue.</title>
        <authorList>
            <person name="Kono N."/>
            <person name="Nakamura H."/>
            <person name="Ohtoshi R."/>
            <person name="Moran D.A.P."/>
            <person name="Shinohara A."/>
            <person name="Yoshida Y."/>
            <person name="Fujiwara M."/>
            <person name="Mori M."/>
            <person name="Tomita M."/>
            <person name="Arakawa K."/>
        </authorList>
    </citation>
    <scope>NUCLEOTIDE SEQUENCE [LARGE SCALE GENOMIC DNA]</scope>
</reference>
<proteinExistence type="predicted"/>
<gene>
    <name evidence="1" type="ORF">AVEN_216524_1</name>
</gene>
<evidence type="ECO:0000313" key="1">
    <source>
        <dbReference type="EMBL" id="GBM32817.1"/>
    </source>
</evidence>
<keyword evidence="2" id="KW-1185">Reference proteome</keyword>
<sequence>MQQVPQGRQTSGNAKEHHPALPWQLGLLFNDQPPRQIVKHCGSCTIAPTTSGSCKNTPFFRGTTFHRKWSQRATPPLLYHRVDENMLTYTAASHL</sequence>
<protein>
    <submittedName>
        <fullName evidence="1">Uncharacterized protein</fullName>
    </submittedName>
</protein>
<organism evidence="1 2">
    <name type="scientific">Araneus ventricosus</name>
    <name type="common">Orbweaver spider</name>
    <name type="synonym">Epeira ventricosa</name>
    <dbReference type="NCBI Taxonomy" id="182803"/>
    <lineage>
        <taxon>Eukaryota</taxon>
        <taxon>Metazoa</taxon>
        <taxon>Ecdysozoa</taxon>
        <taxon>Arthropoda</taxon>
        <taxon>Chelicerata</taxon>
        <taxon>Arachnida</taxon>
        <taxon>Araneae</taxon>
        <taxon>Araneomorphae</taxon>
        <taxon>Entelegynae</taxon>
        <taxon>Araneoidea</taxon>
        <taxon>Araneidae</taxon>
        <taxon>Araneus</taxon>
    </lineage>
</organism>
<accession>A0A4Y2EWD1</accession>
<comment type="caution">
    <text evidence="1">The sequence shown here is derived from an EMBL/GenBank/DDBJ whole genome shotgun (WGS) entry which is preliminary data.</text>
</comment>